<dbReference type="RefSeq" id="WP_039833835.1">
    <property type="nucleotide sequence ID" value="NZ_CP068595.1"/>
</dbReference>
<organism evidence="1 2">
    <name type="scientific">Paenibacillus sonchi</name>
    <dbReference type="NCBI Taxonomy" id="373687"/>
    <lineage>
        <taxon>Bacteria</taxon>
        <taxon>Bacillati</taxon>
        <taxon>Bacillota</taxon>
        <taxon>Bacilli</taxon>
        <taxon>Bacillales</taxon>
        <taxon>Paenibacillaceae</taxon>
        <taxon>Paenibacillus</taxon>
        <taxon>Paenibacillus sonchi group</taxon>
    </lineage>
</organism>
<sequence length="273" mass="32717">MSKLYHYTKEAGMDGIFHKRNLWVSMTSKPEVNDPFDTVYIKQMIDRLLKKTNDYFQKLALEIMRDVLNPPTEEKTKEYIKNYIFIFCVNEEENDDFMVKEFGPKKIVFDKDQLIKQFQTLVDQRVYFKEFDHRKVNYNEVEQEAMIMDLIKEAKKYFIYGEVPDYSYLSSTPTTVDSGNEIDIDLLLKKLKLSGKSAQYKKEFLGIFWTALANRFYFLAPFIKNPDHKKEREYRFAFYRGRDVLEYVPLIDNNTRLELSLNNECMIECIELR</sequence>
<dbReference type="AlphaFoldDB" id="A0A974P7Q6"/>
<keyword evidence="2" id="KW-1185">Reference proteome</keyword>
<evidence type="ECO:0000313" key="1">
    <source>
        <dbReference type="EMBL" id="QQZ58954.1"/>
    </source>
</evidence>
<proteinExistence type="predicted"/>
<dbReference type="Proteomes" id="UP000595841">
    <property type="component" value="Chromosome"/>
</dbReference>
<protein>
    <submittedName>
        <fullName evidence="1">Uncharacterized protein</fullName>
    </submittedName>
</protein>
<dbReference type="EMBL" id="CP068595">
    <property type="protein sequence ID" value="QQZ58954.1"/>
    <property type="molecule type" value="Genomic_DNA"/>
</dbReference>
<evidence type="ECO:0000313" key="2">
    <source>
        <dbReference type="Proteomes" id="UP000595841"/>
    </source>
</evidence>
<gene>
    <name evidence="1" type="ORF">JI735_19700</name>
</gene>
<accession>A0A974P7Q6</accession>
<name>A0A974P7Q6_9BACL</name>
<reference evidence="1 2" key="1">
    <citation type="submission" date="2021-01" db="EMBL/GenBank/DDBJ databases">
        <title>Whole genome sequence of Paenibacillus sonchi LMG 24727 for comparative genomics.</title>
        <authorList>
            <person name="Lee G."/>
            <person name="Kim M.-J."/>
            <person name="Lim K."/>
            <person name="Shin J.-H."/>
        </authorList>
    </citation>
    <scope>NUCLEOTIDE SEQUENCE [LARGE SCALE GENOMIC DNA]</scope>
    <source>
        <strain evidence="1 2">LMG 24727</strain>
    </source>
</reference>
<dbReference type="KEGG" id="pson:JI735_19700"/>